<feature type="region of interest" description="Disordered" evidence="1">
    <location>
        <begin position="715"/>
        <end position="785"/>
    </location>
</feature>
<keyword evidence="3" id="KW-1185">Reference proteome</keyword>
<gene>
    <name evidence="2" type="ORF">B0T19DRAFT_203287</name>
</gene>
<feature type="compositionally biased region" description="Acidic residues" evidence="1">
    <location>
        <begin position="743"/>
        <end position="766"/>
    </location>
</feature>
<comment type="caution">
    <text evidence="2">The sequence shown here is derived from an EMBL/GenBank/DDBJ whole genome shotgun (WGS) entry which is preliminary data.</text>
</comment>
<reference evidence="2" key="2">
    <citation type="submission" date="2023-06" db="EMBL/GenBank/DDBJ databases">
        <authorList>
            <consortium name="Lawrence Berkeley National Laboratory"/>
            <person name="Haridas S."/>
            <person name="Hensen N."/>
            <person name="Bonometti L."/>
            <person name="Westerberg I."/>
            <person name="Brannstrom I.O."/>
            <person name="Guillou S."/>
            <person name="Cros-Aarteil S."/>
            <person name="Calhoun S."/>
            <person name="Kuo A."/>
            <person name="Mondo S."/>
            <person name="Pangilinan J."/>
            <person name="Riley R."/>
            <person name="Labutti K."/>
            <person name="Andreopoulos B."/>
            <person name="Lipzen A."/>
            <person name="Chen C."/>
            <person name="Yanf M."/>
            <person name="Daum C."/>
            <person name="Ng V."/>
            <person name="Clum A."/>
            <person name="Steindorff A."/>
            <person name="Ohm R."/>
            <person name="Martin F."/>
            <person name="Silar P."/>
            <person name="Natvig D."/>
            <person name="Lalanne C."/>
            <person name="Gautier V."/>
            <person name="Ament-Velasquez S.L."/>
            <person name="Kruys A."/>
            <person name="Hutchinson M.I."/>
            <person name="Powell A.J."/>
            <person name="Barry K."/>
            <person name="Miller A.N."/>
            <person name="Grigoriev I.V."/>
            <person name="Debuchy R."/>
            <person name="Gladieux P."/>
            <person name="Thoren M.H."/>
            <person name="Johannesson H."/>
        </authorList>
    </citation>
    <scope>NUCLEOTIDE SEQUENCE</scope>
    <source>
        <strain evidence="2">SMH4131-1</strain>
    </source>
</reference>
<proteinExistence type="predicted"/>
<name>A0AAE0IDY3_9PEZI</name>
<reference evidence="2" key="1">
    <citation type="journal article" date="2023" name="Mol. Phylogenet. Evol.">
        <title>Genome-scale phylogeny and comparative genomics of the fungal order Sordariales.</title>
        <authorList>
            <person name="Hensen N."/>
            <person name="Bonometti L."/>
            <person name="Westerberg I."/>
            <person name="Brannstrom I.O."/>
            <person name="Guillou S."/>
            <person name="Cros-Aarteil S."/>
            <person name="Calhoun S."/>
            <person name="Haridas S."/>
            <person name="Kuo A."/>
            <person name="Mondo S."/>
            <person name="Pangilinan J."/>
            <person name="Riley R."/>
            <person name="LaButti K."/>
            <person name="Andreopoulos B."/>
            <person name="Lipzen A."/>
            <person name="Chen C."/>
            <person name="Yan M."/>
            <person name="Daum C."/>
            <person name="Ng V."/>
            <person name="Clum A."/>
            <person name="Steindorff A."/>
            <person name="Ohm R.A."/>
            <person name="Martin F."/>
            <person name="Silar P."/>
            <person name="Natvig D.O."/>
            <person name="Lalanne C."/>
            <person name="Gautier V."/>
            <person name="Ament-Velasquez S.L."/>
            <person name="Kruys A."/>
            <person name="Hutchinson M.I."/>
            <person name="Powell A.J."/>
            <person name="Barry K."/>
            <person name="Miller A.N."/>
            <person name="Grigoriev I.V."/>
            <person name="Debuchy R."/>
            <person name="Gladieux P."/>
            <person name="Hiltunen Thoren M."/>
            <person name="Johannesson H."/>
        </authorList>
    </citation>
    <scope>NUCLEOTIDE SEQUENCE</scope>
    <source>
        <strain evidence="2">SMH4131-1</strain>
    </source>
</reference>
<dbReference type="EMBL" id="JAUEPO010000004">
    <property type="protein sequence ID" value="KAK3323413.1"/>
    <property type="molecule type" value="Genomic_DNA"/>
</dbReference>
<dbReference type="Proteomes" id="UP001286456">
    <property type="component" value="Unassembled WGS sequence"/>
</dbReference>
<organism evidence="2 3">
    <name type="scientific">Cercophora scortea</name>
    <dbReference type="NCBI Taxonomy" id="314031"/>
    <lineage>
        <taxon>Eukaryota</taxon>
        <taxon>Fungi</taxon>
        <taxon>Dikarya</taxon>
        <taxon>Ascomycota</taxon>
        <taxon>Pezizomycotina</taxon>
        <taxon>Sordariomycetes</taxon>
        <taxon>Sordariomycetidae</taxon>
        <taxon>Sordariales</taxon>
        <taxon>Lasiosphaeriaceae</taxon>
        <taxon>Cercophora</taxon>
    </lineage>
</organism>
<evidence type="ECO:0000256" key="1">
    <source>
        <dbReference type="SAM" id="MobiDB-lite"/>
    </source>
</evidence>
<accession>A0AAE0IDY3</accession>
<sequence>MAEQHYSFEPEPSIVGSAASGAVESHIWEIAALMQTGADYNEGDSVLAIVTFPKDKNPGTACNGRPWQDLHLRMNYARLVNLGSAKITEMLQPRWQARLRRRHHMENSLPPGVDYLLDFTPSDEGSEQADLTAALWLPKGIKTWFLAGHYIPRPILRIGPGLVGMTRPLAEKAVGATLALGHDDVCKSPVCEFTRHPDVSQWTVAANTPGIFEDPSVPIPHFRKIEDYCPIRHRVAIMRVLRAINGHGLLLNSAPRMWTVAQVAMHLEVPGSVVDPITQWLIAPPNTKFIEICPEKAFQLALGLRIPSVLTAAFRILVNELAIDYAAAMPVQKRPETTWAQRKRDDYGDFPSDPVEYASRALVDRMNSKLAMLLSDDVFTRFDTGIDEWDRLLIAGSFIDQLRDPALKAAYVNLKTALLAVFHDKVREALHKDAPVGHMASLIDAQRRHYLKDPTPLATLYKGLDPSQRILVPFFWDDLQDLGTFSTFSQSIYNGDSLATVISAFNLNRTRMLNSPSTASAPEPATISIFQLDQFLTDLRHCLLAMCNQVLDRGSKANDIGFFLSDHLILNLDEKELNYLPIWADGLDDGSGGVFLDVIPPTDMGPSEPGPSYHTGHTVGTDTSTMGGGPSTVAASDYGMRDLDLNDATVAGSMDAEQSVTTGIARNRVVAIGSLSGDSEHFSLGDHEFAAAMHNQPASGQAHAEALVGYVEDVEGEDGRSENDFGSDEDTATMSGGSTIGRDDDDFDEFMNDAEDDVPGSVDDVEAAGSDGRSSTADASDFEMI</sequence>
<dbReference type="AlphaFoldDB" id="A0AAE0IDY3"/>
<protein>
    <submittedName>
        <fullName evidence="2">Uncharacterized protein</fullName>
    </submittedName>
</protein>
<evidence type="ECO:0000313" key="3">
    <source>
        <dbReference type="Proteomes" id="UP001286456"/>
    </source>
</evidence>
<evidence type="ECO:0000313" key="2">
    <source>
        <dbReference type="EMBL" id="KAK3323413.1"/>
    </source>
</evidence>